<protein>
    <submittedName>
        <fullName evidence="1">PD-(D/E)XK nuclease family protein</fullName>
    </submittedName>
</protein>
<dbReference type="Pfam" id="PF14281">
    <property type="entry name" value="PDDEXK_4"/>
    <property type="match status" value="1"/>
</dbReference>
<dbReference type="EMBL" id="JBHSJG010000010">
    <property type="protein sequence ID" value="MFC4986836.1"/>
    <property type="molecule type" value="Genomic_DNA"/>
</dbReference>
<proteinExistence type="predicted"/>
<sequence length="438" mass="50306">MNVIEYSLGQQRRAEVYVNRLLKYLLDPSEPHGMDDEFLRAFLTSLPSDSGFEEDVHDLSTVDVAEQVQITKGPANDTSTGYLDLAIQSPNEWLVLVELKFGAPDTQTEFYYNEATHIGGDPKTDYDSGIYYVFLHPQDKSTANESEFTNWTWKDFTEDVLQECLADNAPRYPQRTATQLHELQDDIKGITGMTDQQEHDQEKIDLYLTHYDAITDVSETFDERWEEFTDEWAERLGERLQQDGFGSYADFGEHLTAVELTANASSGQSWKFRTSSSDWGMIFKDGWWRHTDELADEIYGRPDDRNDVRIGFHHRLGRNRDRAVRDEKLTFYFRNMGANDQAFIDAFNDKFYSRQSGIEQTLPAASSVTGNKRNMIEATYDIETDAYDGFFEAYVAALEQAFVEHVVKNEQLVELLEGAYFDALDDVYGLSKQGSEVN</sequence>
<organism evidence="1 2">
    <name type="scientific">Saliphagus infecundisoli</name>
    <dbReference type="NCBI Taxonomy" id="1849069"/>
    <lineage>
        <taxon>Archaea</taxon>
        <taxon>Methanobacteriati</taxon>
        <taxon>Methanobacteriota</taxon>
        <taxon>Stenosarchaea group</taxon>
        <taxon>Halobacteria</taxon>
        <taxon>Halobacteriales</taxon>
        <taxon>Natrialbaceae</taxon>
        <taxon>Saliphagus</taxon>
    </lineage>
</organism>
<evidence type="ECO:0000313" key="2">
    <source>
        <dbReference type="Proteomes" id="UP001595925"/>
    </source>
</evidence>
<name>A0ABD5QAP9_9EURY</name>
<evidence type="ECO:0000313" key="1">
    <source>
        <dbReference type="EMBL" id="MFC4986836.1"/>
    </source>
</evidence>
<dbReference type="InterPro" id="IPR029470">
    <property type="entry name" value="PDDEXK_4"/>
</dbReference>
<comment type="caution">
    <text evidence="1">The sequence shown here is derived from an EMBL/GenBank/DDBJ whole genome shotgun (WGS) entry which is preliminary data.</text>
</comment>
<dbReference type="AlphaFoldDB" id="A0ABD5QAP9"/>
<dbReference type="RefSeq" id="WP_224829667.1">
    <property type="nucleotide sequence ID" value="NZ_JAIVEF010000024.1"/>
</dbReference>
<keyword evidence="2" id="KW-1185">Reference proteome</keyword>
<dbReference type="Proteomes" id="UP001595925">
    <property type="component" value="Unassembled WGS sequence"/>
</dbReference>
<accession>A0ABD5QAP9</accession>
<reference evidence="1 2" key="1">
    <citation type="journal article" date="2019" name="Int. J. Syst. Evol. Microbiol.">
        <title>The Global Catalogue of Microorganisms (GCM) 10K type strain sequencing project: providing services to taxonomists for standard genome sequencing and annotation.</title>
        <authorList>
            <consortium name="The Broad Institute Genomics Platform"/>
            <consortium name="The Broad Institute Genome Sequencing Center for Infectious Disease"/>
            <person name="Wu L."/>
            <person name="Ma J."/>
        </authorList>
    </citation>
    <scope>NUCLEOTIDE SEQUENCE [LARGE SCALE GENOMIC DNA]</scope>
    <source>
        <strain evidence="1 2">CGMCC 1.15824</strain>
    </source>
</reference>
<gene>
    <name evidence="1" type="ORF">ACFPFO_03420</name>
</gene>